<reference evidence="1" key="1">
    <citation type="submission" date="2020-07" db="EMBL/GenBank/DDBJ databases">
        <authorList>
            <person name="Lin J."/>
        </authorList>
    </citation>
    <scope>NUCLEOTIDE SEQUENCE</scope>
</reference>
<protein>
    <submittedName>
        <fullName evidence="1">Uncharacterized protein</fullName>
    </submittedName>
</protein>
<sequence length="157" mass="17749">MPDPMAQVEFTFDAWFSRNKLSSHIGLLAKLDFYGKGLNLPFCSLLLLGATYTIGEALSSWLELVEGENINPSWSLGSLGALKRAFGAQSIGLEPSSRWDWKGSSSHLELERNFLHYRELEGLWAPSFDEMKGFERTWWVSPHQNGINLPYDGCYLS</sequence>
<accession>A0A6V7PEU2</accession>
<dbReference type="AlphaFoldDB" id="A0A6V7PEU2"/>
<organism evidence="1">
    <name type="scientific">Ananas comosus var. bracteatus</name>
    <name type="common">red pineapple</name>
    <dbReference type="NCBI Taxonomy" id="296719"/>
    <lineage>
        <taxon>Eukaryota</taxon>
        <taxon>Viridiplantae</taxon>
        <taxon>Streptophyta</taxon>
        <taxon>Embryophyta</taxon>
        <taxon>Tracheophyta</taxon>
        <taxon>Spermatophyta</taxon>
        <taxon>Magnoliopsida</taxon>
        <taxon>Liliopsida</taxon>
        <taxon>Poales</taxon>
        <taxon>Bromeliaceae</taxon>
        <taxon>Bromelioideae</taxon>
        <taxon>Ananas</taxon>
    </lineage>
</organism>
<dbReference type="EMBL" id="LR862147">
    <property type="protein sequence ID" value="CAD1829400.1"/>
    <property type="molecule type" value="Genomic_DNA"/>
</dbReference>
<gene>
    <name evidence="1" type="ORF">CB5_LOCUS12611</name>
</gene>
<name>A0A6V7PEU2_ANACO</name>
<evidence type="ECO:0000313" key="1">
    <source>
        <dbReference type="EMBL" id="CAD1829400.1"/>
    </source>
</evidence>
<proteinExistence type="predicted"/>